<evidence type="ECO:0000256" key="4">
    <source>
        <dbReference type="PROSITE-ProRule" id="PRU00409"/>
    </source>
</evidence>
<keyword evidence="2" id="KW-0658">Purine biosynthesis</keyword>
<feature type="domain" description="ATP-grasp" evidence="5">
    <location>
        <begin position="28"/>
        <end position="76"/>
    </location>
</feature>
<dbReference type="InterPro" id="IPR003135">
    <property type="entry name" value="ATP-grasp_carboxylate-amine"/>
</dbReference>
<dbReference type="GO" id="GO:0005524">
    <property type="term" value="F:ATP binding"/>
    <property type="evidence" value="ECO:0007669"/>
    <property type="project" value="UniProtKB-UniRule"/>
</dbReference>
<evidence type="ECO:0000259" key="5">
    <source>
        <dbReference type="PROSITE" id="PS50975"/>
    </source>
</evidence>
<dbReference type="Gene3D" id="3.30.1490.20">
    <property type="entry name" value="ATP-grasp fold, A domain"/>
    <property type="match status" value="1"/>
</dbReference>
<gene>
    <name evidence="6" type="ORF">HKBW3S42_01909</name>
</gene>
<dbReference type="InterPro" id="IPR011761">
    <property type="entry name" value="ATP-grasp"/>
</dbReference>
<comment type="caution">
    <text evidence="6">The sequence shown here is derived from an EMBL/GenBank/DDBJ whole genome shotgun (WGS) entry which is preliminary data.</text>
</comment>
<dbReference type="GO" id="GO:0046872">
    <property type="term" value="F:metal ion binding"/>
    <property type="evidence" value="ECO:0007669"/>
    <property type="project" value="InterPro"/>
</dbReference>
<dbReference type="PROSITE" id="PS50975">
    <property type="entry name" value="ATP_GRASP"/>
    <property type="match status" value="1"/>
</dbReference>
<evidence type="ECO:0000313" key="7">
    <source>
        <dbReference type="Proteomes" id="UP000568877"/>
    </source>
</evidence>
<protein>
    <submittedName>
        <fullName evidence="6">5-(Carboxyamino)imidazole ribonucleotide synthase</fullName>
    </submittedName>
</protein>
<dbReference type="InterPro" id="IPR013815">
    <property type="entry name" value="ATP_grasp_subdomain_1"/>
</dbReference>
<dbReference type="Gene3D" id="3.30.470.20">
    <property type="entry name" value="ATP-grasp fold, B domain"/>
    <property type="match status" value="1"/>
</dbReference>
<dbReference type="PANTHER" id="PTHR11609">
    <property type="entry name" value="PURINE BIOSYNTHESIS PROTEIN 6/7, PUR6/7"/>
    <property type="match status" value="1"/>
</dbReference>
<dbReference type="PANTHER" id="PTHR11609:SF5">
    <property type="entry name" value="PHOSPHORIBOSYLAMINOIMIDAZOLE CARBOXYLASE"/>
    <property type="match status" value="1"/>
</dbReference>
<dbReference type="Proteomes" id="UP000568877">
    <property type="component" value="Unassembled WGS sequence"/>
</dbReference>
<sequence length="100" mass="11246">MKELFDKGHKIYPSPYLLDVIQDKLKQKDVLYKGGIPVPRDQKVESSMCLAKFGFPLVQKARKGGHDGRGVVLISDKGDVDKALKVERLVEELSEFAKEC</sequence>
<reference evidence="6 7" key="1">
    <citation type="journal article" date="2020" name="Front. Microbiol.">
        <title>Single-cell genomics of novel Actinobacteria with the Wood-Ljungdahl pathway discovered in a serpentinizing system.</title>
        <authorList>
            <person name="Merino N."/>
            <person name="Kawai M."/>
            <person name="Boyd E.S."/>
            <person name="Colman D.R."/>
            <person name="McGlynn S.E."/>
            <person name="Nealson K.H."/>
            <person name="Kurokawa K."/>
            <person name="Hongoh Y."/>
        </authorList>
    </citation>
    <scope>NUCLEOTIDE SEQUENCE [LARGE SCALE GENOMIC DNA]</scope>
    <source>
        <strain evidence="6 7">S42</strain>
    </source>
</reference>
<evidence type="ECO:0000256" key="1">
    <source>
        <dbReference type="ARBA" id="ARBA00022741"/>
    </source>
</evidence>
<organism evidence="6 7">
    <name type="scientific">Candidatus Hakubella thermalkaliphila</name>
    <dbReference type="NCBI Taxonomy" id="2754717"/>
    <lineage>
        <taxon>Bacteria</taxon>
        <taxon>Bacillati</taxon>
        <taxon>Actinomycetota</taxon>
        <taxon>Actinomycetota incertae sedis</taxon>
        <taxon>Candidatus Hakubellales</taxon>
        <taxon>Candidatus Hakubellaceae</taxon>
        <taxon>Candidatus Hakubella</taxon>
    </lineage>
</organism>
<evidence type="ECO:0000313" key="6">
    <source>
        <dbReference type="EMBL" id="GFP33572.1"/>
    </source>
</evidence>
<dbReference type="AlphaFoldDB" id="A0A6V8PLQ2"/>
<accession>A0A6V8PLQ2</accession>
<proteinExistence type="predicted"/>
<dbReference type="EMBL" id="BLSA01000567">
    <property type="protein sequence ID" value="GFP33572.1"/>
    <property type="molecule type" value="Genomic_DNA"/>
</dbReference>
<feature type="non-terminal residue" evidence="6">
    <location>
        <position position="100"/>
    </location>
</feature>
<dbReference type="GO" id="GO:0006164">
    <property type="term" value="P:purine nucleotide biosynthetic process"/>
    <property type="evidence" value="ECO:0007669"/>
    <property type="project" value="UniProtKB-KW"/>
</dbReference>
<dbReference type="GO" id="GO:0005829">
    <property type="term" value="C:cytosol"/>
    <property type="evidence" value="ECO:0007669"/>
    <property type="project" value="TreeGrafter"/>
</dbReference>
<evidence type="ECO:0000256" key="2">
    <source>
        <dbReference type="ARBA" id="ARBA00022755"/>
    </source>
</evidence>
<evidence type="ECO:0000256" key="3">
    <source>
        <dbReference type="ARBA" id="ARBA00022840"/>
    </source>
</evidence>
<keyword evidence="1 4" id="KW-0547">Nucleotide-binding</keyword>
<dbReference type="Pfam" id="PF02222">
    <property type="entry name" value="ATP-grasp"/>
    <property type="match status" value="1"/>
</dbReference>
<keyword evidence="3 4" id="KW-0067">ATP-binding</keyword>
<dbReference type="SUPFAM" id="SSF56059">
    <property type="entry name" value="Glutathione synthetase ATP-binding domain-like"/>
    <property type="match status" value="1"/>
</dbReference>
<name>A0A6V8PLQ2_9ACTN</name>